<gene>
    <name evidence="2" type="ORF">CRG98_019971</name>
</gene>
<evidence type="ECO:0000256" key="1">
    <source>
        <dbReference type="SAM" id="MobiDB-lite"/>
    </source>
</evidence>
<name>A0A2I0JTK8_PUNGR</name>
<dbReference type="Proteomes" id="UP000233551">
    <property type="component" value="Unassembled WGS sequence"/>
</dbReference>
<evidence type="ECO:0000313" key="2">
    <source>
        <dbReference type="EMBL" id="PKI59634.1"/>
    </source>
</evidence>
<dbReference type="AlphaFoldDB" id="A0A2I0JTK8"/>
<feature type="region of interest" description="Disordered" evidence="1">
    <location>
        <begin position="1"/>
        <end position="79"/>
    </location>
</feature>
<keyword evidence="3" id="KW-1185">Reference proteome</keyword>
<evidence type="ECO:0000313" key="3">
    <source>
        <dbReference type="Proteomes" id="UP000233551"/>
    </source>
</evidence>
<dbReference type="EMBL" id="PGOL01001258">
    <property type="protein sequence ID" value="PKI59634.1"/>
    <property type="molecule type" value="Genomic_DNA"/>
</dbReference>
<proteinExistence type="predicted"/>
<reference evidence="2 3" key="1">
    <citation type="submission" date="2017-11" db="EMBL/GenBank/DDBJ databases">
        <title>De-novo sequencing of pomegranate (Punica granatum L.) genome.</title>
        <authorList>
            <person name="Akparov Z."/>
            <person name="Amiraslanov A."/>
            <person name="Hajiyeva S."/>
            <person name="Abbasov M."/>
            <person name="Kaur K."/>
            <person name="Hamwieh A."/>
            <person name="Solovyev V."/>
            <person name="Salamov A."/>
            <person name="Braich B."/>
            <person name="Kosarev P."/>
            <person name="Mahmoud A."/>
            <person name="Hajiyev E."/>
            <person name="Babayeva S."/>
            <person name="Izzatullayeva V."/>
            <person name="Mammadov A."/>
            <person name="Mammadov A."/>
            <person name="Sharifova S."/>
            <person name="Ojaghi J."/>
            <person name="Eynullazada K."/>
            <person name="Bayramov B."/>
            <person name="Abdulazimova A."/>
            <person name="Shahmuradov I."/>
        </authorList>
    </citation>
    <scope>NUCLEOTIDE SEQUENCE [LARGE SCALE GENOMIC DNA]</scope>
    <source>
        <strain evidence="3">cv. AG2017</strain>
        <tissue evidence="2">Leaf</tissue>
    </source>
</reference>
<organism evidence="2 3">
    <name type="scientific">Punica granatum</name>
    <name type="common">Pomegranate</name>
    <dbReference type="NCBI Taxonomy" id="22663"/>
    <lineage>
        <taxon>Eukaryota</taxon>
        <taxon>Viridiplantae</taxon>
        <taxon>Streptophyta</taxon>
        <taxon>Embryophyta</taxon>
        <taxon>Tracheophyta</taxon>
        <taxon>Spermatophyta</taxon>
        <taxon>Magnoliopsida</taxon>
        <taxon>eudicotyledons</taxon>
        <taxon>Gunneridae</taxon>
        <taxon>Pentapetalae</taxon>
        <taxon>rosids</taxon>
        <taxon>malvids</taxon>
        <taxon>Myrtales</taxon>
        <taxon>Lythraceae</taxon>
        <taxon>Punica</taxon>
    </lineage>
</organism>
<sequence>MNKARESIRFEAEEGPRTRMVQGSSRPHSSKEGRIDPFREGGGRPSLGWAKGTHGSLPRDLTVSSMAQSVAKGASPARI</sequence>
<feature type="compositionally biased region" description="Basic and acidic residues" evidence="1">
    <location>
        <begin position="1"/>
        <end position="17"/>
    </location>
</feature>
<accession>A0A2I0JTK8</accession>
<comment type="caution">
    <text evidence="2">The sequence shown here is derived from an EMBL/GenBank/DDBJ whole genome shotgun (WGS) entry which is preliminary data.</text>
</comment>
<protein>
    <submittedName>
        <fullName evidence="2">Uncharacterized protein</fullName>
    </submittedName>
</protein>
<feature type="compositionally biased region" description="Basic and acidic residues" evidence="1">
    <location>
        <begin position="29"/>
        <end position="42"/>
    </location>
</feature>